<dbReference type="HOGENOM" id="CLU_853311_0_0_1"/>
<dbReference type="EMBL" id="AMQM01001113">
    <property type="status" value="NOT_ANNOTATED_CDS"/>
    <property type="molecule type" value="Genomic_DNA"/>
</dbReference>
<evidence type="ECO:0000256" key="2">
    <source>
        <dbReference type="PROSITE-ProRule" id="PRU00089"/>
    </source>
</evidence>
<sequence>MSLAASNQETNNKTANNGERKIKELLIEALTKEPNGLTVSQLYNYIVANSKTFTLKDITWQGNVRHLLSKKSYFRKTDVKNATQRGRYWVFDVNIYNQLRTENKDNLLALSLPKELDVTSTTQRLSALCDDSESNFCTSSNNFLCSSTAQNTQRLSNQLSVGSSQMYGYTSTFSNDPTANQNIYSTAYQQHQSNYNAVAQYNSYRYNFSNNGFFVSGNDDNDQTAMKISEQNNQFAYATKSSFNQPGGTYLFSQMNSVEPTQICNVHNNFSGFRHTNANEGFNQNGYYQPTDNNLQGSAYFNMNSVASNNNQQNIIINPVIQYYGNNRS</sequence>
<dbReference type="Gene3D" id="1.10.10.10">
    <property type="entry name" value="Winged helix-like DNA-binding domain superfamily/Winged helix DNA-binding domain"/>
    <property type="match status" value="1"/>
</dbReference>
<evidence type="ECO:0000313" key="5">
    <source>
        <dbReference type="EnsemblMetazoa" id="HelroP162577"/>
    </source>
</evidence>
<dbReference type="InParanoid" id="T1ESV2"/>
<dbReference type="EMBL" id="KB097143">
    <property type="protein sequence ID" value="ESN99090.1"/>
    <property type="molecule type" value="Genomic_DNA"/>
</dbReference>
<dbReference type="Pfam" id="PF00250">
    <property type="entry name" value="Forkhead"/>
    <property type="match status" value="1"/>
</dbReference>
<dbReference type="InterPro" id="IPR036390">
    <property type="entry name" value="WH_DNA-bd_sf"/>
</dbReference>
<accession>T1ESV2</accession>
<dbReference type="KEGG" id="hro:HELRODRAFT_162577"/>
<dbReference type="InterPro" id="IPR001766">
    <property type="entry name" value="Fork_head_dom"/>
</dbReference>
<dbReference type="GO" id="GO:0005634">
    <property type="term" value="C:nucleus"/>
    <property type="evidence" value="ECO:0007669"/>
    <property type="project" value="UniProtKB-SubCell"/>
</dbReference>
<comment type="subcellular location">
    <subcellularLocation>
        <location evidence="2">Nucleus</location>
    </subcellularLocation>
</comment>
<dbReference type="GO" id="GO:0043565">
    <property type="term" value="F:sequence-specific DNA binding"/>
    <property type="evidence" value="ECO:0007669"/>
    <property type="project" value="InterPro"/>
</dbReference>
<evidence type="ECO:0000313" key="6">
    <source>
        <dbReference type="Proteomes" id="UP000015101"/>
    </source>
</evidence>
<reference evidence="6" key="1">
    <citation type="submission" date="2012-12" db="EMBL/GenBank/DDBJ databases">
        <authorList>
            <person name="Hellsten U."/>
            <person name="Grimwood J."/>
            <person name="Chapman J.A."/>
            <person name="Shapiro H."/>
            <person name="Aerts A."/>
            <person name="Otillar R.P."/>
            <person name="Terry A.Y."/>
            <person name="Boore J.L."/>
            <person name="Simakov O."/>
            <person name="Marletaz F."/>
            <person name="Cho S.-J."/>
            <person name="Edsinger-Gonzales E."/>
            <person name="Havlak P."/>
            <person name="Kuo D.-H."/>
            <person name="Larsson T."/>
            <person name="Lv J."/>
            <person name="Arendt D."/>
            <person name="Savage R."/>
            <person name="Osoegawa K."/>
            <person name="de Jong P."/>
            <person name="Lindberg D.R."/>
            <person name="Seaver E.C."/>
            <person name="Weisblat D.A."/>
            <person name="Putnam N.H."/>
            <person name="Grigoriev I.V."/>
            <person name="Rokhsar D.S."/>
        </authorList>
    </citation>
    <scope>NUCLEOTIDE SEQUENCE</scope>
</reference>
<dbReference type="Proteomes" id="UP000015101">
    <property type="component" value="Unassembled WGS sequence"/>
</dbReference>
<reference evidence="4 6" key="2">
    <citation type="journal article" date="2013" name="Nature">
        <title>Insights into bilaterian evolution from three spiralian genomes.</title>
        <authorList>
            <person name="Simakov O."/>
            <person name="Marletaz F."/>
            <person name="Cho S.J."/>
            <person name="Edsinger-Gonzales E."/>
            <person name="Havlak P."/>
            <person name="Hellsten U."/>
            <person name="Kuo D.H."/>
            <person name="Larsson T."/>
            <person name="Lv J."/>
            <person name="Arendt D."/>
            <person name="Savage R."/>
            <person name="Osoegawa K."/>
            <person name="de Jong P."/>
            <person name="Grimwood J."/>
            <person name="Chapman J.A."/>
            <person name="Shapiro H."/>
            <person name="Aerts A."/>
            <person name="Otillar R.P."/>
            <person name="Terry A.Y."/>
            <person name="Boore J.L."/>
            <person name="Grigoriev I.V."/>
            <person name="Lindberg D.R."/>
            <person name="Seaver E.C."/>
            <person name="Weisblat D.A."/>
            <person name="Putnam N.H."/>
            <person name="Rokhsar D.S."/>
        </authorList>
    </citation>
    <scope>NUCLEOTIDE SEQUENCE</scope>
</reference>
<keyword evidence="1 2" id="KW-0238">DNA-binding</keyword>
<keyword evidence="2" id="KW-0539">Nucleus</keyword>
<feature type="domain" description="Fork-head" evidence="3">
    <location>
        <begin position="31"/>
        <end position="92"/>
    </location>
</feature>
<dbReference type="PROSITE" id="PS50039">
    <property type="entry name" value="FORK_HEAD_3"/>
    <property type="match status" value="1"/>
</dbReference>
<name>T1ESV2_HELRO</name>
<dbReference type="GeneID" id="20199652"/>
<feature type="DNA-binding region" description="Fork-head" evidence="2">
    <location>
        <begin position="31"/>
        <end position="92"/>
    </location>
</feature>
<evidence type="ECO:0000259" key="3">
    <source>
        <dbReference type="PROSITE" id="PS50039"/>
    </source>
</evidence>
<dbReference type="CTD" id="20199652"/>
<gene>
    <name evidence="5" type="primary">20199652</name>
    <name evidence="4" type="ORF">HELRODRAFT_162577</name>
</gene>
<dbReference type="SUPFAM" id="SSF46785">
    <property type="entry name" value="Winged helix' DNA-binding domain"/>
    <property type="match status" value="1"/>
</dbReference>
<dbReference type="InterPro" id="IPR036388">
    <property type="entry name" value="WH-like_DNA-bd_sf"/>
</dbReference>
<protein>
    <recommendedName>
        <fullName evidence="3">Fork-head domain-containing protein</fullName>
    </recommendedName>
</protein>
<evidence type="ECO:0000313" key="4">
    <source>
        <dbReference type="EMBL" id="ESN99090.1"/>
    </source>
</evidence>
<organism evidence="5 6">
    <name type="scientific">Helobdella robusta</name>
    <name type="common">Californian leech</name>
    <dbReference type="NCBI Taxonomy" id="6412"/>
    <lineage>
        <taxon>Eukaryota</taxon>
        <taxon>Metazoa</taxon>
        <taxon>Spiralia</taxon>
        <taxon>Lophotrochozoa</taxon>
        <taxon>Annelida</taxon>
        <taxon>Clitellata</taxon>
        <taxon>Hirudinea</taxon>
        <taxon>Rhynchobdellida</taxon>
        <taxon>Glossiphoniidae</taxon>
        <taxon>Helobdella</taxon>
    </lineage>
</organism>
<proteinExistence type="predicted"/>
<reference evidence="5" key="3">
    <citation type="submission" date="2015-06" db="UniProtKB">
        <authorList>
            <consortium name="EnsemblMetazoa"/>
        </authorList>
    </citation>
    <scope>IDENTIFICATION</scope>
</reference>
<evidence type="ECO:0000256" key="1">
    <source>
        <dbReference type="ARBA" id="ARBA00023125"/>
    </source>
</evidence>
<keyword evidence="6" id="KW-1185">Reference proteome</keyword>
<dbReference type="SMART" id="SM00339">
    <property type="entry name" value="FH"/>
    <property type="match status" value="1"/>
</dbReference>
<dbReference type="RefSeq" id="XP_009022991.1">
    <property type="nucleotide sequence ID" value="XM_009024743.1"/>
</dbReference>
<dbReference type="GO" id="GO:0003700">
    <property type="term" value="F:DNA-binding transcription factor activity"/>
    <property type="evidence" value="ECO:0007669"/>
    <property type="project" value="InterPro"/>
</dbReference>
<dbReference type="EnsemblMetazoa" id="HelroT162577">
    <property type="protein sequence ID" value="HelroP162577"/>
    <property type="gene ID" value="HelroG162577"/>
</dbReference>
<dbReference type="AlphaFoldDB" id="T1ESV2"/>